<sequence>MTTASPIDGSKYSNTGQAGAYANSAYSPSTTTNGSNNNMYSQHGHHLHANAYGSSTANTGSNHHTSSTDTGLAPQSSFDTVPGSQHTGSLHQSPSSGGGGWGQSMHYSNSTNGANAYNSQAHGMYGSGGYYGSAGGAQTPSGAVTGSNGAGSGAYSAYGMQPHQGGPNAGANQPHSAYSGSGALAGGLNGSTGGGSAHHSGSSTPTSQTPYHHQHPHSVGSVFPSPQGYPTHHQGGYYGAHGNASSNSVSSVLLCSFLISPDSDLGRNSF</sequence>
<keyword evidence="3" id="KW-1185">Reference proteome</keyword>
<organism evidence="2 3">
    <name type="scientific">Meira miltonrushii</name>
    <dbReference type="NCBI Taxonomy" id="1280837"/>
    <lineage>
        <taxon>Eukaryota</taxon>
        <taxon>Fungi</taxon>
        <taxon>Dikarya</taxon>
        <taxon>Basidiomycota</taxon>
        <taxon>Ustilaginomycotina</taxon>
        <taxon>Exobasidiomycetes</taxon>
        <taxon>Exobasidiales</taxon>
        <taxon>Brachybasidiaceae</taxon>
        <taxon>Meira</taxon>
    </lineage>
</organism>
<feature type="region of interest" description="Disordered" evidence="1">
    <location>
        <begin position="50"/>
        <end position="106"/>
    </location>
</feature>
<dbReference type="OrthoDB" id="10494352at2759"/>
<dbReference type="EMBL" id="KZ819607">
    <property type="protein sequence ID" value="PWN31809.1"/>
    <property type="molecule type" value="Genomic_DNA"/>
</dbReference>
<accession>A0A316V2M9</accession>
<dbReference type="GeneID" id="37023007"/>
<dbReference type="AlphaFoldDB" id="A0A316V2M9"/>
<protein>
    <submittedName>
        <fullName evidence="2">Uncharacterized protein</fullName>
    </submittedName>
</protein>
<evidence type="ECO:0000313" key="2">
    <source>
        <dbReference type="EMBL" id="PWN31809.1"/>
    </source>
</evidence>
<dbReference type="Proteomes" id="UP000245771">
    <property type="component" value="Unassembled WGS sequence"/>
</dbReference>
<dbReference type="InParanoid" id="A0A316V2M9"/>
<proteinExistence type="predicted"/>
<name>A0A316V2M9_9BASI</name>
<feature type="region of interest" description="Disordered" evidence="1">
    <location>
        <begin position="158"/>
        <end position="236"/>
    </location>
</feature>
<reference evidence="2 3" key="1">
    <citation type="journal article" date="2018" name="Mol. Biol. Evol.">
        <title>Broad Genomic Sampling Reveals a Smut Pathogenic Ancestry of the Fungal Clade Ustilaginomycotina.</title>
        <authorList>
            <person name="Kijpornyongpan T."/>
            <person name="Mondo S.J."/>
            <person name="Barry K."/>
            <person name="Sandor L."/>
            <person name="Lee J."/>
            <person name="Lipzen A."/>
            <person name="Pangilinan J."/>
            <person name="LaButti K."/>
            <person name="Hainaut M."/>
            <person name="Henrissat B."/>
            <person name="Grigoriev I.V."/>
            <person name="Spatafora J.W."/>
            <person name="Aime M.C."/>
        </authorList>
    </citation>
    <scope>NUCLEOTIDE SEQUENCE [LARGE SCALE GENOMIC DNA]</scope>
    <source>
        <strain evidence="2 3">MCA 3882</strain>
    </source>
</reference>
<feature type="compositionally biased region" description="Gly residues" evidence="1">
    <location>
        <begin position="183"/>
        <end position="196"/>
    </location>
</feature>
<dbReference type="RefSeq" id="XP_025352111.1">
    <property type="nucleotide sequence ID" value="XM_025501226.1"/>
</dbReference>
<evidence type="ECO:0000256" key="1">
    <source>
        <dbReference type="SAM" id="MobiDB-lite"/>
    </source>
</evidence>
<evidence type="ECO:0000313" key="3">
    <source>
        <dbReference type="Proteomes" id="UP000245771"/>
    </source>
</evidence>
<feature type="compositionally biased region" description="Polar residues" evidence="1">
    <location>
        <begin position="52"/>
        <end position="92"/>
    </location>
</feature>
<gene>
    <name evidence="2" type="ORF">FA14DRAFT_182598</name>
</gene>